<feature type="region of interest" description="Disordered" evidence="3">
    <location>
        <begin position="882"/>
        <end position="945"/>
    </location>
</feature>
<gene>
    <name evidence="9" type="primary">LOC101864258</name>
</gene>
<dbReference type="Pfam" id="PF00169">
    <property type="entry name" value="PH"/>
    <property type="match status" value="1"/>
</dbReference>
<feature type="compositionally biased region" description="Polar residues" evidence="3">
    <location>
        <begin position="920"/>
        <end position="941"/>
    </location>
</feature>
<feature type="domain" description="SAM" evidence="5">
    <location>
        <begin position="12"/>
        <end position="77"/>
    </location>
</feature>
<dbReference type="GeneID" id="101864258"/>
<dbReference type="PROSITE" id="PS50106">
    <property type="entry name" value="PDZ"/>
    <property type="match status" value="1"/>
</dbReference>
<evidence type="ECO:0000256" key="3">
    <source>
        <dbReference type="SAM" id="MobiDB-lite"/>
    </source>
</evidence>
<feature type="region of interest" description="Disordered" evidence="3">
    <location>
        <begin position="730"/>
        <end position="753"/>
    </location>
</feature>
<dbReference type="SMART" id="SM00233">
    <property type="entry name" value="PH"/>
    <property type="match status" value="1"/>
</dbReference>
<dbReference type="InterPro" id="IPR049628">
    <property type="entry name" value="CNK1-3_SAM"/>
</dbReference>
<dbReference type="InterPro" id="IPR036034">
    <property type="entry name" value="PDZ_sf"/>
</dbReference>
<dbReference type="CDD" id="cd06748">
    <property type="entry name" value="PDZ_CNK1_2_3-like"/>
    <property type="match status" value="1"/>
</dbReference>
<dbReference type="Pfam" id="PF00595">
    <property type="entry name" value="PDZ"/>
    <property type="match status" value="1"/>
</dbReference>
<dbReference type="SMART" id="SM00454">
    <property type="entry name" value="SAM"/>
    <property type="match status" value="1"/>
</dbReference>
<keyword evidence="2" id="KW-0597">Phosphoprotein</keyword>
<sequence length="1055" mass="118428">MAYFALIQFEHWNEDDVASWLKGLDDAIQPYIENFVKTNVDGRKLLMLTHSDLDKLGITKLGHQELVMEGVDLLRSLRYTFETENLQHLALQLGCKARSLHNEILARNGENDPNRANIQPSRHHHRRQLSISVLSSVCDIMLTLKTLTSWLDKAPFETIHGISLLRNSIVKLGLELVTVAQKESGTAEVEQAIVKTCQGMAEYCDGLVLNKKESLVVQPASLEIATIRKKQEDELGMNIQSSYYGIHVIGCIKDRSPADLCSKIEKGDEVLQVNNQTVLGWQLAKLVAALKERPKEVTMLLKKRPRHTNPFGNLPNRRQMNRHVTSVATLPKIMKRRSRDGEKPARPTLEYVTSSVPTGDIYITKESPEDNIDANDDTDNDVFRSGSESPQYTLPVIVDAKQRRATVSGGSPTFERPSLVVEDLDPAPLRPKSQAINAVEREAAIAALLAADNSLYKKTGDERVTLCTRKLGTREVRLRYKKRERGQVMTDNSLYKKTGDERGEVMMDNSLYKKTGDEREKKRSLSEPEDVSGEKISATFRALDTPNGSLSQPQTTSSVEKTGKSEPLLKDTINNNVSVTPTVKFEIGGESESRSNSTGDVVEEDAGEAQESLDEVPKVQEFFVTKPTAVLREGSLSARKSWNRNQRIISMEIAGDSGKGDFPQLMRIRRLDSQQIAELENKMDDDDVFVKPQKKVDFDVSPKESEKAETFTHVVVGGVVQKVPVEKAKPYTTPESPTVRLRNKPSGSKTRLDRRVSCKDLGKGDCEGWLYKRKHKDRALSKHWVKRWCVLKTFNLFYYKLKDVSMCGFKKGRENTLTPLNLSLSHSTNLKTKKLEYSAFKIHNSGTVFHFASERQDDMGKWMNKMGLASIYYDASKDKTTSGFARPEKPSVSSAQSGKTDAYYSESDDDGDDVSDRLYGSNQSLNSVTSARSQAPSQVSPLTMRPHLRDLRDNVGASTEELRVMFNNIQSEDLTIDGKDRIRQRRSQCTAPSNLGAGANAAEVERLRKLHSLQRTLRAKEKELLDIEKLVNNPVSPQDLQQFAESHLEVENSPM</sequence>
<dbReference type="SUPFAM" id="SSF47769">
    <property type="entry name" value="SAM/Pointed domain"/>
    <property type="match status" value="1"/>
</dbReference>
<dbReference type="PANTHER" id="PTHR12844">
    <property type="entry name" value="CONNECTOR ENCHANCER OF KINASE SUPPRESSOR OF RAS"/>
    <property type="match status" value="1"/>
</dbReference>
<evidence type="ECO:0000259" key="4">
    <source>
        <dbReference type="PROSITE" id="PS50003"/>
    </source>
</evidence>
<dbReference type="GO" id="GO:0016301">
    <property type="term" value="F:kinase activity"/>
    <property type="evidence" value="ECO:0007669"/>
    <property type="project" value="UniProtKB-KW"/>
</dbReference>
<dbReference type="PROSITE" id="PS50003">
    <property type="entry name" value="PH_DOMAIN"/>
    <property type="match status" value="1"/>
</dbReference>
<name>A0ABM1W0K5_APLCA</name>
<organism evidence="8 9">
    <name type="scientific">Aplysia californica</name>
    <name type="common">California sea hare</name>
    <dbReference type="NCBI Taxonomy" id="6500"/>
    <lineage>
        <taxon>Eukaryota</taxon>
        <taxon>Metazoa</taxon>
        <taxon>Spiralia</taxon>
        <taxon>Lophotrochozoa</taxon>
        <taxon>Mollusca</taxon>
        <taxon>Gastropoda</taxon>
        <taxon>Heterobranchia</taxon>
        <taxon>Euthyneura</taxon>
        <taxon>Tectipleura</taxon>
        <taxon>Aplysiida</taxon>
        <taxon>Aplysioidea</taxon>
        <taxon>Aplysiidae</taxon>
        <taxon>Aplysia</taxon>
    </lineage>
</organism>
<keyword evidence="9" id="KW-0418">Kinase</keyword>
<evidence type="ECO:0000259" key="5">
    <source>
        <dbReference type="PROSITE" id="PS50105"/>
    </source>
</evidence>
<accession>A0ABM1W0K5</accession>
<reference evidence="9" key="1">
    <citation type="submission" date="2025-08" db="UniProtKB">
        <authorList>
            <consortium name="RefSeq"/>
        </authorList>
    </citation>
    <scope>IDENTIFICATION</scope>
</reference>
<dbReference type="Gene3D" id="2.30.29.30">
    <property type="entry name" value="Pleckstrin-homology domain (PH domain)/Phosphotyrosine-binding domain (PTB)"/>
    <property type="match status" value="1"/>
</dbReference>
<dbReference type="SUPFAM" id="SSF50156">
    <property type="entry name" value="PDZ domain-like"/>
    <property type="match status" value="1"/>
</dbReference>
<evidence type="ECO:0000313" key="9">
    <source>
        <dbReference type="RefSeq" id="XP_035828198.1"/>
    </source>
</evidence>
<dbReference type="Proteomes" id="UP000694888">
    <property type="component" value="Unplaced"/>
</dbReference>
<dbReference type="Pfam" id="PF10534">
    <property type="entry name" value="CRIC_ras_sig"/>
    <property type="match status" value="1"/>
</dbReference>
<dbReference type="PROSITE" id="PS51290">
    <property type="entry name" value="CRIC"/>
    <property type="match status" value="1"/>
</dbReference>
<dbReference type="SMART" id="SM00228">
    <property type="entry name" value="PDZ"/>
    <property type="match status" value="1"/>
</dbReference>
<dbReference type="RefSeq" id="XP_035828198.1">
    <property type="nucleotide sequence ID" value="XM_035972305.1"/>
</dbReference>
<proteinExistence type="inferred from homology"/>
<dbReference type="InterPro" id="IPR011993">
    <property type="entry name" value="PH-like_dom_sf"/>
</dbReference>
<evidence type="ECO:0000259" key="7">
    <source>
        <dbReference type="PROSITE" id="PS51290"/>
    </source>
</evidence>
<feature type="domain" description="PH" evidence="4">
    <location>
        <begin position="763"/>
        <end position="871"/>
    </location>
</feature>
<feature type="domain" description="PDZ" evidence="6">
    <location>
        <begin position="224"/>
        <end position="305"/>
    </location>
</feature>
<dbReference type="InterPro" id="IPR017874">
    <property type="entry name" value="CRIC_domain"/>
</dbReference>
<dbReference type="InterPro" id="IPR051566">
    <property type="entry name" value="CNKSR"/>
</dbReference>
<dbReference type="InterPro" id="IPR001660">
    <property type="entry name" value="SAM"/>
</dbReference>
<dbReference type="Gene3D" id="2.30.42.10">
    <property type="match status" value="1"/>
</dbReference>
<dbReference type="InterPro" id="IPR001849">
    <property type="entry name" value="PH_domain"/>
</dbReference>
<feature type="compositionally biased region" description="Basic and acidic residues" evidence="3">
    <location>
        <begin position="514"/>
        <end position="526"/>
    </location>
</feature>
<evidence type="ECO:0000259" key="6">
    <source>
        <dbReference type="PROSITE" id="PS50106"/>
    </source>
</evidence>
<feature type="domain" description="CRIC" evidence="7">
    <location>
        <begin position="85"/>
        <end position="187"/>
    </location>
</feature>
<dbReference type="Gene3D" id="1.10.150.50">
    <property type="entry name" value="Transcription Factor, Ets-1"/>
    <property type="match status" value="1"/>
</dbReference>
<comment type="similarity">
    <text evidence="1">Belongs to the CNKSR family.</text>
</comment>
<dbReference type="CDD" id="cd09511">
    <property type="entry name" value="SAM_CNK1_2_3-suppressor"/>
    <property type="match status" value="1"/>
</dbReference>
<feature type="compositionally biased region" description="Polar residues" evidence="3">
    <location>
        <begin position="546"/>
        <end position="560"/>
    </location>
</feature>
<feature type="region of interest" description="Disordered" evidence="3">
    <location>
        <begin position="499"/>
        <end position="569"/>
    </location>
</feature>
<keyword evidence="9" id="KW-0808">Transferase</keyword>
<dbReference type="Pfam" id="PF00536">
    <property type="entry name" value="SAM_1"/>
    <property type="match status" value="1"/>
</dbReference>
<evidence type="ECO:0000313" key="8">
    <source>
        <dbReference type="Proteomes" id="UP000694888"/>
    </source>
</evidence>
<dbReference type="PROSITE" id="PS50105">
    <property type="entry name" value="SAM_DOMAIN"/>
    <property type="match status" value="1"/>
</dbReference>
<keyword evidence="8" id="KW-1185">Reference proteome</keyword>
<feature type="region of interest" description="Disordered" evidence="3">
    <location>
        <begin position="585"/>
        <end position="613"/>
    </location>
</feature>
<dbReference type="SUPFAM" id="SSF50729">
    <property type="entry name" value="PH domain-like"/>
    <property type="match status" value="1"/>
</dbReference>
<feature type="compositionally biased region" description="Acidic residues" evidence="3">
    <location>
        <begin position="601"/>
        <end position="613"/>
    </location>
</feature>
<dbReference type="PANTHER" id="PTHR12844:SF42">
    <property type="entry name" value="CONNECTOR ENHANCER OF KSR PROTEIN CNK"/>
    <property type="match status" value="1"/>
</dbReference>
<protein>
    <submittedName>
        <fullName evidence="9">Connector enhancer of kinase suppressor of ras 2</fullName>
    </submittedName>
</protein>
<dbReference type="InterPro" id="IPR001478">
    <property type="entry name" value="PDZ"/>
</dbReference>
<dbReference type="InterPro" id="IPR013761">
    <property type="entry name" value="SAM/pointed_sf"/>
</dbReference>
<evidence type="ECO:0000256" key="1">
    <source>
        <dbReference type="ARBA" id="ARBA00009498"/>
    </source>
</evidence>
<evidence type="ECO:0000256" key="2">
    <source>
        <dbReference type="ARBA" id="ARBA00022553"/>
    </source>
</evidence>